<proteinExistence type="predicted"/>
<name>A0A6I6D0B7_9GAMM</name>
<dbReference type="InterPro" id="IPR045078">
    <property type="entry name" value="TST/MPST-like"/>
</dbReference>
<evidence type="ECO:0000256" key="1">
    <source>
        <dbReference type="ARBA" id="ARBA00022679"/>
    </source>
</evidence>
<evidence type="ECO:0000256" key="2">
    <source>
        <dbReference type="ARBA" id="ARBA00022737"/>
    </source>
</evidence>
<dbReference type="SMART" id="SM00450">
    <property type="entry name" value="RHOD"/>
    <property type="match status" value="2"/>
</dbReference>
<organism evidence="4 5">
    <name type="scientific">Guyparkeria halophila</name>
    <dbReference type="NCBI Taxonomy" id="47960"/>
    <lineage>
        <taxon>Bacteria</taxon>
        <taxon>Pseudomonadati</taxon>
        <taxon>Pseudomonadota</taxon>
        <taxon>Gammaproteobacteria</taxon>
        <taxon>Chromatiales</taxon>
        <taxon>Thioalkalibacteraceae</taxon>
        <taxon>Guyparkeria</taxon>
    </lineage>
</organism>
<dbReference type="PROSITE" id="PS50206">
    <property type="entry name" value="RHODANESE_3"/>
    <property type="match status" value="2"/>
</dbReference>
<reference evidence="4 5" key="1">
    <citation type="submission" date="2019-11" db="EMBL/GenBank/DDBJ databases">
        <authorList>
            <person name="Zhang J."/>
            <person name="Sun C."/>
        </authorList>
    </citation>
    <scope>NUCLEOTIDE SEQUENCE [LARGE SCALE GENOMIC DNA]</scope>
    <source>
        <strain evidence="5">sp2</strain>
    </source>
</reference>
<keyword evidence="1 4" id="KW-0808">Transferase</keyword>
<dbReference type="AlphaFoldDB" id="A0A6I6D0B7"/>
<dbReference type="GO" id="GO:0004792">
    <property type="term" value="F:thiosulfate-cyanide sulfurtransferase activity"/>
    <property type="evidence" value="ECO:0007669"/>
    <property type="project" value="TreeGrafter"/>
</dbReference>
<evidence type="ECO:0000259" key="3">
    <source>
        <dbReference type="PROSITE" id="PS50206"/>
    </source>
</evidence>
<accession>A0A6I6D0B7</accession>
<gene>
    <name evidence="4" type="ORF">GM160_09770</name>
</gene>
<dbReference type="Pfam" id="PF00581">
    <property type="entry name" value="Rhodanese"/>
    <property type="match status" value="2"/>
</dbReference>
<feature type="domain" description="Rhodanese" evidence="3">
    <location>
        <begin position="257"/>
        <end position="373"/>
    </location>
</feature>
<evidence type="ECO:0000313" key="5">
    <source>
        <dbReference type="Proteomes" id="UP000427716"/>
    </source>
</evidence>
<dbReference type="InterPro" id="IPR001763">
    <property type="entry name" value="Rhodanese-like_dom"/>
</dbReference>
<dbReference type="KEGG" id="ghl:GM160_09770"/>
<keyword evidence="2" id="KW-0677">Repeat</keyword>
<dbReference type="EMBL" id="CP046415">
    <property type="protein sequence ID" value="QGT79150.1"/>
    <property type="molecule type" value="Genomic_DNA"/>
</dbReference>
<dbReference type="Gene3D" id="3.40.250.10">
    <property type="entry name" value="Rhodanese-like domain"/>
    <property type="match status" value="2"/>
</dbReference>
<dbReference type="PANTHER" id="PTHR11364:SF27">
    <property type="entry name" value="SULFURTRANSFERASE"/>
    <property type="match status" value="1"/>
</dbReference>
<keyword evidence="5" id="KW-1185">Reference proteome</keyword>
<evidence type="ECO:0000313" key="4">
    <source>
        <dbReference type="EMBL" id="QGT79150.1"/>
    </source>
</evidence>
<sequence>MPAGHGGRTGRLVAASRSDAIATGFPARLRAAFPASAGAAFRCTKKELSHMNFKRFLAVPAGAAALAVAQGAWALDVPGPVVDPQWLNDNLDQVTVLQIAGSEKAFAMAPKYETVKGKKVVSVVSGHVPGARFVDWGKVRVERMENGKKVGKLIPEKADFEAFVQALGVDQDDTVVIVPLGLSGSDYTKATRLYWQMKYFGHDDMALLDGGLANWLAAGFDAETGQPEKVEAGDWVATDERDEILATYAEVREAVDSNGKVQLLDARPPNQYLGVFSKSKTVPGHLPGAKNVPTDVLVRADGAAANFLPESSYRSIMDFKQIDAEGAAIAYCNSGNLASGLWFVASEIMGNEQAALYDGSMKEYGMYVDDGATSVNPAQLY</sequence>
<feature type="domain" description="Rhodanese" evidence="3">
    <location>
        <begin position="125"/>
        <end position="224"/>
    </location>
</feature>
<dbReference type="Proteomes" id="UP000427716">
    <property type="component" value="Chromosome"/>
</dbReference>
<dbReference type="CDD" id="cd01448">
    <property type="entry name" value="TST_Repeat_1"/>
    <property type="match status" value="1"/>
</dbReference>
<dbReference type="SUPFAM" id="SSF52821">
    <property type="entry name" value="Rhodanese/Cell cycle control phosphatase"/>
    <property type="match status" value="2"/>
</dbReference>
<dbReference type="InterPro" id="IPR036873">
    <property type="entry name" value="Rhodanese-like_dom_sf"/>
</dbReference>
<protein>
    <submittedName>
        <fullName evidence="4">Sulfurtransferase</fullName>
    </submittedName>
</protein>
<dbReference type="PANTHER" id="PTHR11364">
    <property type="entry name" value="THIOSULFATE SULFERTANSFERASE"/>
    <property type="match status" value="1"/>
</dbReference>